<dbReference type="EMBL" id="PXYT01000092">
    <property type="protein sequence ID" value="PSR23566.1"/>
    <property type="molecule type" value="Genomic_DNA"/>
</dbReference>
<proteinExistence type="predicted"/>
<name>A0A2T2WMW2_9FIRM</name>
<organism evidence="1 2">
    <name type="scientific">Sulfobacillus benefaciens</name>
    <dbReference type="NCBI Taxonomy" id="453960"/>
    <lineage>
        <taxon>Bacteria</taxon>
        <taxon>Bacillati</taxon>
        <taxon>Bacillota</taxon>
        <taxon>Clostridia</taxon>
        <taxon>Eubacteriales</taxon>
        <taxon>Clostridiales Family XVII. Incertae Sedis</taxon>
        <taxon>Sulfobacillus</taxon>
    </lineage>
</organism>
<evidence type="ECO:0000313" key="2">
    <source>
        <dbReference type="Proteomes" id="UP000242699"/>
    </source>
</evidence>
<accession>A0A2T2WMW2</accession>
<gene>
    <name evidence="1" type="ORF">C7B43_19985</name>
</gene>
<dbReference type="AlphaFoldDB" id="A0A2T2WMW2"/>
<reference evidence="1 2" key="1">
    <citation type="journal article" date="2014" name="BMC Genomics">
        <title>Comparison of environmental and isolate Sulfobacillus genomes reveals diverse carbon, sulfur, nitrogen, and hydrogen metabolisms.</title>
        <authorList>
            <person name="Justice N.B."/>
            <person name="Norman A."/>
            <person name="Brown C.T."/>
            <person name="Singh A."/>
            <person name="Thomas B.C."/>
            <person name="Banfield J.F."/>
        </authorList>
    </citation>
    <scope>NUCLEOTIDE SEQUENCE [LARGE SCALE GENOMIC DNA]</scope>
    <source>
        <strain evidence="1">AMDSBA1</strain>
    </source>
</reference>
<comment type="caution">
    <text evidence="1">The sequence shown here is derived from an EMBL/GenBank/DDBJ whole genome shotgun (WGS) entry which is preliminary data.</text>
</comment>
<dbReference type="Proteomes" id="UP000242699">
    <property type="component" value="Unassembled WGS sequence"/>
</dbReference>
<sequence length="71" mass="8270">MSYELLIPRGAWRIVRITYLDQHGFETSRRQAYAIQRRVYDTRQTLITERIRAVPARIVAARASVPGPSRN</sequence>
<evidence type="ECO:0000313" key="1">
    <source>
        <dbReference type="EMBL" id="PSR23566.1"/>
    </source>
</evidence>
<protein>
    <submittedName>
        <fullName evidence="1">Uncharacterized protein</fullName>
    </submittedName>
</protein>